<keyword evidence="1 6" id="KW-0963">Cytoplasm</keyword>
<dbReference type="GO" id="GO:0006260">
    <property type="term" value="P:DNA replication"/>
    <property type="evidence" value="ECO:0007669"/>
    <property type="project" value="UniProtKB-UniRule"/>
</dbReference>
<keyword evidence="3 6" id="KW-0547">Nucleotide-binding</keyword>
<dbReference type="HAMAP" id="MF_00365">
    <property type="entry name" value="RecF"/>
    <property type="match status" value="1"/>
</dbReference>
<evidence type="ECO:0000313" key="7">
    <source>
        <dbReference type="EMBL" id="ASX26050.1"/>
    </source>
</evidence>
<dbReference type="GO" id="GO:0009432">
    <property type="term" value="P:SOS response"/>
    <property type="evidence" value="ECO:0007669"/>
    <property type="project" value="UniProtKB-UniRule"/>
</dbReference>
<proteinExistence type="inferred from homology"/>
<protein>
    <recommendedName>
        <fullName evidence="6">DNA replication and repair protein RecF</fullName>
    </recommendedName>
</protein>
<dbReference type="InterPro" id="IPR027417">
    <property type="entry name" value="P-loop_NTPase"/>
</dbReference>
<dbReference type="Gene3D" id="1.20.1050.90">
    <property type="entry name" value="RecF/RecN/SMC, N-terminal domain"/>
    <property type="match status" value="1"/>
</dbReference>
<dbReference type="Gene3D" id="3.40.50.300">
    <property type="entry name" value="P-loop containing nucleotide triphosphate hydrolases"/>
    <property type="match status" value="1"/>
</dbReference>
<evidence type="ECO:0000256" key="4">
    <source>
        <dbReference type="ARBA" id="ARBA00022840"/>
    </source>
</evidence>
<comment type="subcellular location">
    <subcellularLocation>
        <location evidence="6">Cytoplasm</location>
    </subcellularLocation>
</comment>
<dbReference type="Proteomes" id="UP000216438">
    <property type="component" value="Chromosome"/>
</dbReference>
<reference evidence="8" key="1">
    <citation type="submission" date="2016-06" db="EMBL/GenBank/DDBJ databases">
        <authorList>
            <person name="Chen W."/>
            <person name="Hasegawa D.K."/>
        </authorList>
    </citation>
    <scope>NUCLEOTIDE SEQUENCE [LARGE SCALE GENOMIC DNA]</scope>
    <source>
        <strain evidence="8">MEAM1</strain>
    </source>
</reference>
<evidence type="ECO:0000313" key="8">
    <source>
        <dbReference type="Proteomes" id="UP000216438"/>
    </source>
</evidence>
<gene>
    <name evidence="6" type="primary">recF</name>
    <name evidence="7" type="ORF">BA171_02700</name>
</gene>
<dbReference type="GO" id="GO:0000731">
    <property type="term" value="P:DNA synthesis involved in DNA repair"/>
    <property type="evidence" value="ECO:0007669"/>
    <property type="project" value="TreeGrafter"/>
</dbReference>
<dbReference type="RefSeq" id="WP_016856926.1">
    <property type="nucleotide sequence ID" value="NZ_CP016303.1"/>
</dbReference>
<dbReference type="Pfam" id="PF02463">
    <property type="entry name" value="SMC_N"/>
    <property type="match status" value="1"/>
</dbReference>
<keyword evidence="6" id="KW-0227">DNA damage</keyword>
<dbReference type="InterPro" id="IPR001238">
    <property type="entry name" value="DNA-binding_RecF"/>
</dbReference>
<sequence length="359" mass="41416">MALTRLLIRDFRNIAYADLFLGIKFNFFIGRNGSGKTNLLEAIYTLGHGKGFRTSQTGHLVRHDAHEFVLHARLKKDHETALIGLSKNRQGETQVRIDGSSRHKFADLAKMLPVQLMTPEGFSLLLGGPRFRRAFLDWGCFHHQSEFFNVWVNFKKLLRQRNALLQNINCYDHIYPWDKELIPLAQRISEWRKKYIEMLVPHITARCAVLLPELSLNFAFQQGWDPNRAYDELLKNQFERDKILAYTNYGPHKADFRVRAEGKTVENVLSRGQLKLLICALRLAQGELLTQQTGLNCFYLLDDFSSELDATRGRLLIECLKSTQAQFFINTINNESIVEMVDDTSKIFLVEDGKIALQP</sequence>
<comment type="function">
    <text evidence="6">The RecF protein is involved in DNA metabolism; it is required for DNA replication and normal SOS inducibility. RecF binds preferentially to single-stranded, linear DNA. It also seems to bind ATP.</text>
</comment>
<evidence type="ECO:0000256" key="6">
    <source>
        <dbReference type="HAMAP-Rule" id="MF_00365"/>
    </source>
</evidence>
<dbReference type="GO" id="GO:0005524">
    <property type="term" value="F:ATP binding"/>
    <property type="evidence" value="ECO:0007669"/>
    <property type="project" value="UniProtKB-UniRule"/>
</dbReference>
<dbReference type="SUPFAM" id="SSF52540">
    <property type="entry name" value="P-loop containing nucleoside triphosphate hydrolases"/>
    <property type="match status" value="1"/>
</dbReference>
<dbReference type="GO" id="GO:0006302">
    <property type="term" value="P:double-strand break repair"/>
    <property type="evidence" value="ECO:0007669"/>
    <property type="project" value="TreeGrafter"/>
</dbReference>
<reference evidence="7 8" key="2">
    <citation type="submission" date="2017-09" db="EMBL/GenBank/DDBJ databases">
        <title>The genome of whitefly Bemisia tabaci, a global crop pest, provides novel insights into virus transmission, host adaptation and insecticide resistance.</title>
        <authorList>
            <person name="Kaur N."/>
            <person name="Kliot A."/>
            <person name="Pinheiro P.V."/>
            <person name="Luan J."/>
            <person name="Zheng Y."/>
            <person name="Liu W."/>
            <person name="Sun H."/>
            <person name="Yang X."/>
            <person name="Xu Y."/>
            <person name="Luo Y."/>
            <person name="Kruse A."/>
            <person name="Fisher T.W."/>
            <person name="Nelson D.R."/>
            <person name="Elimelech M."/>
            <person name="MacCoss M."/>
            <person name="Johnson R."/>
            <person name="Cohen E."/>
            <person name="Hunter W.B."/>
            <person name="Brown J.K."/>
            <person name="Jander G."/>
            <person name="Cilia M."/>
            <person name="Douglas A.E."/>
            <person name="Ghanim M."/>
            <person name="Simmons A.M."/>
            <person name="Wintermantel W.M."/>
            <person name="Ling K.-S."/>
            <person name="Fei Z."/>
        </authorList>
    </citation>
    <scope>NUCLEOTIDE SEQUENCE [LARGE SCALE GENOMIC DNA]</scope>
    <source>
        <strain evidence="7 8">MEAM1</strain>
    </source>
</reference>
<organism evidence="7 8">
    <name type="scientific">Candidatus Hamiltonella defensa</name>
    <name type="common">Bemisia tabaci</name>
    <dbReference type="NCBI Taxonomy" id="672795"/>
    <lineage>
        <taxon>Bacteria</taxon>
        <taxon>Pseudomonadati</taxon>
        <taxon>Pseudomonadota</taxon>
        <taxon>Gammaproteobacteria</taxon>
        <taxon>Enterobacterales</taxon>
        <taxon>Enterobacteriaceae</taxon>
        <taxon>aphid secondary symbionts</taxon>
        <taxon>Candidatus Williamhamiltonella</taxon>
    </lineage>
</organism>
<dbReference type="OrthoDB" id="9803889at2"/>
<dbReference type="InterPro" id="IPR003395">
    <property type="entry name" value="RecF/RecN/SMC_N"/>
</dbReference>
<dbReference type="AlphaFoldDB" id="A0A249DY90"/>
<dbReference type="PANTHER" id="PTHR32182">
    <property type="entry name" value="DNA REPLICATION AND REPAIR PROTEIN RECF"/>
    <property type="match status" value="1"/>
</dbReference>
<feature type="binding site" evidence="6">
    <location>
        <begin position="30"/>
        <end position="37"/>
    </location>
    <ligand>
        <name>ATP</name>
        <dbReference type="ChEBI" id="CHEBI:30616"/>
    </ligand>
</feature>
<keyword evidence="5 6" id="KW-0238">DNA-binding</keyword>
<evidence type="ECO:0000256" key="3">
    <source>
        <dbReference type="ARBA" id="ARBA00022741"/>
    </source>
</evidence>
<keyword evidence="4 6" id="KW-0067">ATP-binding</keyword>
<dbReference type="GO" id="GO:0005737">
    <property type="term" value="C:cytoplasm"/>
    <property type="evidence" value="ECO:0007669"/>
    <property type="project" value="UniProtKB-SubCell"/>
</dbReference>
<evidence type="ECO:0000256" key="2">
    <source>
        <dbReference type="ARBA" id="ARBA00022705"/>
    </source>
</evidence>
<dbReference type="EMBL" id="CP016303">
    <property type="protein sequence ID" value="ASX26050.1"/>
    <property type="molecule type" value="Genomic_DNA"/>
</dbReference>
<name>A0A249DY90_9ENTR</name>
<keyword evidence="6" id="KW-0234">DNA repair</keyword>
<dbReference type="InterPro" id="IPR042174">
    <property type="entry name" value="RecF_2"/>
</dbReference>
<keyword evidence="6" id="KW-0742">SOS response</keyword>
<dbReference type="PANTHER" id="PTHR32182:SF0">
    <property type="entry name" value="DNA REPLICATION AND REPAIR PROTEIN RECF"/>
    <property type="match status" value="1"/>
</dbReference>
<dbReference type="NCBIfam" id="TIGR00611">
    <property type="entry name" value="recf"/>
    <property type="match status" value="1"/>
</dbReference>
<accession>A0A249DY90</accession>
<comment type="similarity">
    <text evidence="6">Belongs to the RecF family.</text>
</comment>
<evidence type="ECO:0000256" key="1">
    <source>
        <dbReference type="ARBA" id="ARBA00022490"/>
    </source>
</evidence>
<keyword evidence="2 6" id="KW-0235">DNA replication</keyword>
<evidence type="ECO:0000256" key="5">
    <source>
        <dbReference type="ARBA" id="ARBA00023125"/>
    </source>
</evidence>
<dbReference type="GO" id="GO:0003697">
    <property type="term" value="F:single-stranded DNA binding"/>
    <property type="evidence" value="ECO:0007669"/>
    <property type="project" value="UniProtKB-UniRule"/>
</dbReference>